<dbReference type="InterPro" id="IPR036691">
    <property type="entry name" value="Endo/exonu/phosph_ase_sf"/>
</dbReference>
<reference evidence="2 3" key="1">
    <citation type="journal article" date="2018" name="PLoS Genet.">
        <title>Population sequencing reveals clonal diversity and ancestral inbreeding in the grapevine cultivar Chardonnay.</title>
        <authorList>
            <person name="Roach M.J."/>
            <person name="Johnson D.L."/>
            <person name="Bohlmann J."/>
            <person name="van Vuuren H.J."/>
            <person name="Jones S.J."/>
            <person name="Pretorius I.S."/>
            <person name="Schmidt S.A."/>
            <person name="Borneman A.R."/>
        </authorList>
    </citation>
    <scope>NUCLEOTIDE SEQUENCE [LARGE SCALE GENOMIC DNA]</scope>
    <source>
        <strain evidence="3">cv. Chardonnay</strain>
        <tissue evidence="2">Leaf</tissue>
    </source>
</reference>
<dbReference type="SUPFAM" id="SSF56219">
    <property type="entry name" value="DNase I-like"/>
    <property type="match status" value="1"/>
</dbReference>
<gene>
    <name evidence="2" type="ORF">CK203_101820</name>
</gene>
<sequence>MLAILIMLKWSPRWLGMNLMSESFIYDKTNSSSPHGAPILGTVSKGDSDFSQMSGFQIEGLSPSKMAKVCEVLSSLDIKVYSRRRNRIAIGNWAWWTKRRVVKDFLRLQNPDVVMFQETKREECDRRFVGSVWSVRNKEWAILSGVAGLQEGF</sequence>
<organism evidence="2 3">
    <name type="scientific">Vitis vinifera</name>
    <name type="common">Grape</name>
    <dbReference type="NCBI Taxonomy" id="29760"/>
    <lineage>
        <taxon>Eukaryota</taxon>
        <taxon>Viridiplantae</taxon>
        <taxon>Streptophyta</taxon>
        <taxon>Embryophyta</taxon>
        <taxon>Tracheophyta</taxon>
        <taxon>Spermatophyta</taxon>
        <taxon>Magnoliopsida</taxon>
        <taxon>eudicotyledons</taxon>
        <taxon>Gunneridae</taxon>
        <taxon>Pentapetalae</taxon>
        <taxon>rosids</taxon>
        <taxon>Vitales</taxon>
        <taxon>Vitaceae</taxon>
        <taxon>Viteae</taxon>
        <taxon>Vitis</taxon>
    </lineage>
</organism>
<dbReference type="AlphaFoldDB" id="A0A438ESX0"/>
<feature type="signal peptide" evidence="1">
    <location>
        <begin position="1"/>
        <end position="16"/>
    </location>
</feature>
<proteinExistence type="predicted"/>
<protein>
    <recommendedName>
        <fullName evidence="4">Endonuclease/exonuclease/phosphatase domain-containing protein</fullName>
    </recommendedName>
</protein>
<evidence type="ECO:0000313" key="3">
    <source>
        <dbReference type="Proteomes" id="UP000288805"/>
    </source>
</evidence>
<name>A0A438ESX0_VITVI</name>
<accession>A0A438ESX0</accession>
<dbReference type="EMBL" id="QGNW01001191">
    <property type="protein sequence ID" value="RVW50841.1"/>
    <property type="molecule type" value="Genomic_DNA"/>
</dbReference>
<comment type="caution">
    <text evidence="2">The sequence shown here is derived from an EMBL/GenBank/DDBJ whole genome shotgun (WGS) entry which is preliminary data.</text>
</comment>
<keyword evidence="1" id="KW-0732">Signal</keyword>
<evidence type="ECO:0000256" key="1">
    <source>
        <dbReference type="SAM" id="SignalP"/>
    </source>
</evidence>
<feature type="chain" id="PRO_5019485392" description="Endonuclease/exonuclease/phosphatase domain-containing protein" evidence="1">
    <location>
        <begin position="17"/>
        <end position="153"/>
    </location>
</feature>
<dbReference type="Proteomes" id="UP000288805">
    <property type="component" value="Unassembled WGS sequence"/>
</dbReference>
<evidence type="ECO:0000313" key="2">
    <source>
        <dbReference type="EMBL" id="RVW50841.1"/>
    </source>
</evidence>
<evidence type="ECO:0008006" key="4">
    <source>
        <dbReference type="Google" id="ProtNLM"/>
    </source>
</evidence>